<sequence length="393" mass="45968">MVSTPCKLRGDDLMAKISKYKKKNGQVAWMYKGHIATDPRTGEKINTTRRGFSSKQEAQKDYDEYRHQILYGVKKKAPDMTFEDLYNEWITHQRTSVKASTIAISVRYANNQILPAFGKLKLSNISVPYCQKVVDEWHSKYESYDYMRKQTAQILRYGVAMQYIDNNPMEKTLLPRKKEYEKNRKFYSKEELNNLLDAFKDFGNMKQYAFFRLLAYTGMRKSEVLALQWKDIDTFNKELHVNKTLAVDEFGKVIIQSPKTRASRRVISLDTETLSILNNWKLQQKEEYLKLGYNTSSKEQHVFTTVKNTLYIPNTVNDWLRYILKKYNLPRITPHGFRHTHASLLLEAGESVKVVQQRLGHENSKVTLDIYAHITNNAPKKTGQDFADMMAHQ</sequence>
<dbReference type="Gene3D" id="1.10.150.130">
    <property type="match status" value="1"/>
</dbReference>
<dbReference type="InterPro" id="IPR011010">
    <property type="entry name" value="DNA_brk_join_enz"/>
</dbReference>
<evidence type="ECO:0000256" key="4">
    <source>
        <dbReference type="ARBA" id="ARBA00023172"/>
    </source>
</evidence>
<evidence type="ECO:0000256" key="3">
    <source>
        <dbReference type="ARBA" id="ARBA00023125"/>
    </source>
</evidence>
<dbReference type="InterPro" id="IPR010998">
    <property type="entry name" value="Integrase_recombinase_N"/>
</dbReference>
<dbReference type="Pfam" id="PF14657">
    <property type="entry name" value="Arm-DNA-bind_4"/>
    <property type="match status" value="1"/>
</dbReference>
<evidence type="ECO:0000313" key="7">
    <source>
        <dbReference type="Proteomes" id="UP000013897"/>
    </source>
</evidence>
<keyword evidence="2" id="KW-0229">DNA integration</keyword>
<dbReference type="CDD" id="cd01189">
    <property type="entry name" value="INT_ICEBs1_C_like"/>
    <property type="match status" value="1"/>
</dbReference>
<comment type="similarity">
    <text evidence="1">Belongs to the 'phage' integrase family.</text>
</comment>
<comment type="caution">
    <text evidence="6">The sequence shown here is derived from an EMBL/GenBank/DDBJ whole genome shotgun (WGS) entry which is preliminary data.</text>
</comment>
<dbReference type="GO" id="GO:0003677">
    <property type="term" value="F:DNA binding"/>
    <property type="evidence" value="ECO:0007669"/>
    <property type="project" value="UniProtKB-KW"/>
</dbReference>
<name>A0A829F8P3_ENTFC</name>
<gene>
    <name evidence="6" type="ORF">SSM_01534</name>
</gene>
<dbReference type="Pfam" id="PF00589">
    <property type="entry name" value="Phage_integrase"/>
    <property type="match status" value="1"/>
</dbReference>
<dbReference type="EMBL" id="AITY01000029">
    <property type="protein sequence ID" value="EOM23529.1"/>
    <property type="molecule type" value="Genomic_DNA"/>
</dbReference>
<dbReference type="Proteomes" id="UP000013897">
    <property type="component" value="Unassembled WGS sequence"/>
</dbReference>
<proteinExistence type="inferred from homology"/>
<evidence type="ECO:0000256" key="2">
    <source>
        <dbReference type="ARBA" id="ARBA00022908"/>
    </source>
</evidence>
<keyword evidence="4" id="KW-0233">DNA recombination</keyword>
<dbReference type="PROSITE" id="PS51898">
    <property type="entry name" value="TYR_RECOMBINASE"/>
    <property type="match status" value="1"/>
</dbReference>
<dbReference type="InterPro" id="IPR013762">
    <property type="entry name" value="Integrase-like_cat_sf"/>
</dbReference>
<evidence type="ECO:0000313" key="6">
    <source>
        <dbReference type="EMBL" id="EOM23529.1"/>
    </source>
</evidence>
<evidence type="ECO:0000256" key="1">
    <source>
        <dbReference type="ARBA" id="ARBA00008857"/>
    </source>
</evidence>
<dbReference type="Pfam" id="PF14659">
    <property type="entry name" value="Phage_int_SAM_3"/>
    <property type="match status" value="1"/>
</dbReference>
<accession>A0A829F8P3</accession>
<dbReference type="InterPro" id="IPR004107">
    <property type="entry name" value="Integrase_SAM-like_N"/>
</dbReference>
<dbReference type="GO" id="GO:0006310">
    <property type="term" value="P:DNA recombination"/>
    <property type="evidence" value="ECO:0007669"/>
    <property type="project" value="UniProtKB-KW"/>
</dbReference>
<keyword evidence="3" id="KW-0238">DNA-binding</keyword>
<evidence type="ECO:0000259" key="5">
    <source>
        <dbReference type="PROSITE" id="PS51898"/>
    </source>
</evidence>
<reference evidence="6 7" key="1">
    <citation type="submission" date="2013-02" db="EMBL/GenBank/DDBJ databases">
        <title>The Genome Sequence of Enterococcus faecium HM1072.</title>
        <authorList>
            <consortium name="The Broad Institute Genome Sequencing Platform"/>
            <consortium name="The Broad Institute Genome Sequencing Center for Infectious Disease"/>
            <person name="Earl A.M."/>
            <person name="Gilmore M.S."/>
            <person name="Lebreton F."/>
            <person name="Courvalin P."/>
            <person name="Walker B."/>
            <person name="Young S.K."/>
            <person name="Zeng Q."/>
            <person name="Gargeya S."/>
            <person name="Fitzgerald M."/>
            <person name="Haas B."/>
            <person name="Abouelleil A."/>
            <person name="Alvarado L."/>
            <person name="Arachchi H.M."/>
            <person name="Berlin A.M."/>
            <person name="Chapman S.B."/>
            <person name="Dewar J."/>
            <person name="Goldberg J."/>
            <person name="Griggs A."/>
            <person name="Gujja S."/>
            <person name="Hansen M."/>
            <person name="Howarth C."/>
            <person name="Imamovic A."/>
            <person name="Larimer J."/>
            <person name="McCowan C."/>
            <person name="Murphy C."/>
            <person name="Neiman D."/>
            <person name="Pearson M."/>
            <person name="Priest M."/>
            <person name="Roberts A."/>
            <person name="Saif S."/>
            <person name="Shea T."/>
            <person name="Sisk P."/>
            <person name="Sykes S."/>
            <person name="Wortman J."/>
            <person name="Nusbaum C."/>
            <person name="Birren B."/>
        </authorList>
    </citation>
    <scope>NUCLEOTIDE SEQUENCE [LARGE SCALE GENOMIC DNA]</scope>
    <source>
        <strain evidence="6 7">HM1072</strain>
    </source>
</reference>
<dbReference type="InterPro" id="IPR002104">
    <property type="entry name" value="Integrase_catalytic"/>
</dbReference>
<dbReference type="PANTHER" id="PTHR30629:SF6">
    <property type="entry name" value="PROPHAGE INTEGRASE INTA-RELATED"/>
    <property type="match status" value="1"/>
</dbReference>
<dbReference type="PANTHER" id="PTHR30629">
    <property type="entry name" value="PROPHAGE INTEGRASE"/>
    <property type="match status" value="1"/>
</dbReference>
<dbReference type="SUPFAM" id="SSF56349">
    <property type="entry name" value="DNA breaking-rejoining enzymes"/>
    <property type="match status" value="1"/>
</dbReference>
<organism evidence="6 7">
    <name type="scientific">Enterococcus faecium EnGen0192</name>
    <dbReference type="NCBI Taxonomy" id="1157487"/>
    <lineage>
        <taxon>Bacteria</taxon>
        <taxon>Bacillati</taxon>
        <taxon>Bacillota</taxon>
        <taxon>Bacilli</taxon>
        <taxon>Lactobacillales</taxon>
        <taxon>Enterococcaceae</taxon>
        <taxon>Enterococcus</taxon>
    </lineage>
</organism>
<dbReference type="Gene3D" id="1.10.443.10">
    <property type="entry name" value="Intergrase catalytic core"/>
    <property type="match status" value="1"/>
</dbReference>
<dbReference type="InterPro" id="IPR050808">
    <property type="entry name" value="Phage_Integrase"/>
</dbReference>
<dbReference type="GO" id="GO:0015074">
    <property type="term" value="P:DNA integration"/>
    <property type="evidence" value="ECO:0007669"/>
    <property type="project" value="UniProtKB-KW"/>
</dbReference>
<feature type="domain" description="Tyr recombinase" evidence="5">
    <location>
        <begin position="182"/>
        <end position="384"/>
    </location>
</feature>
<dbReference type="AlphaFoldDB" id="A0A829F8P3"/>
<dbReference type="InterPro" id="IPR028259">
    <property type="entry name" value="AP2-like_int_N"/>
</dbReference>
<protein>
    <submittedName>
        <fullName evidence="6">Phage integrase</fullName>
    </submittedName>
</protein>